<accession>A0A537JF53</accession>
<sequence>MVPLKNGGEAELHQYSVDAGSYAFMADVSTYAPSANALSLTGARDGMVSAVKGNLVSEMPISLGTYPGLQIEFETQGFHARARLYIVGRKLYQILSGADSDKPISQNTTRFFESFRLLGG</sequence>
<dbReference type="AlphaFoldDB" id="A0A537JF53"/>
<organism evidence="1 2">
    <name type="scientific">Candidatus Segetimicrobium genomatis</name>
    <dbReference type="NCBI Taxonomy" id="2569760"/>
    <lineage>
        <taxon>Bacteria</taxon>
        <taxon>Bacillati</taxon>
        <taxon>Candidatus Sysuimicrobiota</taxon>
        <taxon>Candidatus Sysuimicrobiia</taxon>
        <taxon>Candidatus Sysuimicrobiales</taxon>
        <taxon>Candidatus Segetimicrobiaceae</taxon>
        <taxon>Candidatus Segetimicrobium</taxon>
    </lineage>
</organism>
<comment type="caution">
    <text evidence="1">The sequence shown here is derived from an EMBL/GenBank/DDBJ whole genome shotgun (WGS) entry which is preliminary data.</text>
</comment>
<reference evidence="1 2" key="1">
    <citation type="journal article" date="2019" name="Nat. Microbiol.">
        <title>Mediterranean grassland soil C-N compound turnover is dependent on rainfall and depth, and is mediated by genomically divergent microorganisms.</title>
        <authorList>
            <person name="Diamond S."/>
            <person name="Andeer P.F."/>
            <person name="Li Z."/>
            <person name="Crits-Christoph A."/>
            <person name="Burstein D."/>
            <person name="Anantharaman K."/>
            <person name="Lane K.R."/>
            <person name="Thomas B.C."/>
            <person name="Pan C."/>
            <person name="Northen T.R."/>
            <person name="Banfield J.F."/>
        </authorList>
    </citation>
    <scope>NUCLEOTIDE SEQUENCE [LARGE SCALE GENOMIC DNA]</scope>
    <source>
        <strain evidence="1">NP_7</strain>
    </source>
</reference>
<dbReference type="Proteomes" id="UP000320048">
    <property type="component" value="Unassembled WGS sequence"/>
</dbReference>
<proteinExistence type="predicted"/>
<protein>
    <submittedName>
        <fullName evidence="1">Uncharacterized protein</fullName>
    </submittedName>
</protein>
<gene>
    <name evidence="1" type="ORF">E6H04_05295</name>
</gene>
<evidence type="ECO:0000313" key="1">
    <source>
        <dbReference type="EMBL" id="TMI82161.1"/>
    </source>
</evidence>
<dbReference type="EMBL" id="VBAO01000140">
    <property type="protein sequence ID" value="TMI82161.1"/>
    <property type="molecule type" value="Genomic_DNA"/>
</dbReference>
<name>A0A537JF53_9BACT</name>
<evidence type="ECO:0000313" key="2">
    <source>
        <dbReference type="Proteomes" id="UP000320048"/>
    </source>
</evidence>